<dbReference type="AlphaFoldDB" id="A0A0A9A150"/>
<proteinExistence type="predicted"/>
<protein>
    <submittedName>
        <fullName evidence="1">Uncharacterized protein</fullName>
    </submittedName>
</protein>
<organism evidence="1">
    <name type="scientific">Arundo donax</name>
    <name type="common">Giant reed</name>
    <name type="synonym">Donax arundinaceus</name>
    <dbReference type="NCBI Taxonomy" id="35708"/>
    <lineage>
        <taxon>Eukaryota</taxon>
        <taxon>Viridiplantae</taxon>
        <taxon>Streptophyta</taxon>
        <taxon>Embryophyta</taxon>
        <taxon>Tracheophyta</taxon>
        <taxon>Spermatophyta</taxon>
        <taxon>Magnoliopsida</taxon>
        <taxon>Liliopsida</taxon>
        <taxon>Poales</taxon>
        <taxon>Poaceae</taxon>
        <taxon>PACMAD clade</taxon>
        <taxon>Arundinoideae</taxon>
        <taxon>Arundineae</taxon>
        <taxon>Arundo</taxon>
    </lineage>
</organism>
<dbReference type="EMBL" id="GBRH01255165">
    <property type="protein sequence ID" value="JAD42730.1"/>
    <property type="molecule type" value="Transcribed_RNA"/>
</dbReference>
<evidence type="ECO:0000313" key="1">
    <source>
        <dbReference type="EMBL" id="JAD42730.1"/>
    </source>
</evidence>
<sequence>MQRQQKLSSSLYTLTATKLSTLEPHMHTKKRRSVLRLATRNSNEDLVPKNEQH</sequence>
<reference evidence="1" key="1">
    <citation type="submission" date="2014-09" db="EMBL/GenBank/DDBJ databases">
        <authorList>
            <person name="Magalhaes I.L.F."/>
            <person name="Oliveira U."/>
            <person name="Santos F.R."/>
            <person name="Vidigal T.H.D.A."/>
            <person name="Brescovit A.D."/>
            <person name="Santos A.J."/>
        </authorList>
    </citation>
    <scope>NUCLEOTIDE SEQUENCE</scope>
    <source>
        <tissue evidence="1">Shoot tissue taken approximately 20 cm above the soil surface</tissue>
    </source>
</reference>
<reference evidence="1" key="2">
    <citation type="journal article" date="2015" name="Data Brief">
        <title>Shoot transcriptome of the giant reed, Arundo donax.</title>
        <authorList>
            <person name="Barrero R.A."/>
            <person name="Guerrero F.D."/>
            <person name="Moolhuijzen P."/>
            <person name="Goolsby J.A."/>
            <person name="Tidwell J."/>
            <person name="Bellgard S.E."/>
            <person name="Bellgard M.I."/>
        </authorList>
    </citation>
    <scope>NUCLEOTIDE SEQUENCE</scope>
    <source>
        <tissue evidence="1">Shoot tissue taken approximately 20 cm above the soil surface</tissue>
    </source>
</reference>
<name>A0A0A9A150_ARUDO</name>
<accession>A0A0A9A150</accession>